<feature type="domain" description="Glutamine amidotransferase type-2" evidence="11">
    <location>
        <begin position="2"/>
        <end position="192"/>
    </location>
</feature>
<dbReference type="Gene3D" id="3.60.20.10">
    <property type="entry name" value="Glutamine Phosphoribosylpyrophosphate, subunit 1, domain 1"/>
    <property type="match status" value="1"/>
</dbReference>
<dbReference type="SUPFAM" id="SSF56235">
    <property type="entry name" value="N-terminal nucleophile aminohydrolases (Ntn hydrolases)"/>
    <property type="match status" value="1"/>
</dbReference>
<dbReference type="NCBIfam" id="TIGR01536">
    <property type="entry name" value="asn_synth_AEB"/>
    <property type="match status" value="1"/>
</dbReference>
<dbReference type="SUPFAM" id="SSF52402">
    <property type="entry name" value="Adenine nucleotide alpha hydrolases-like"/>
    <property type="match status" value="1"/>
</dbReference>
<keyword evidence="6" id="KW-0067">ATP-binding</keyword>
<organism evidence="12">
    <name type="scientific">viral metagenome</name>
    <dbReference type="NCBI Taxonomy" id="1070528"/>
    <lineage>
        <taxon>unclassified sequences</taxon>
        <taxon>metagenomes</taxon>
        <taxon>organismal metagenomes</taxon>
    </lineage>
</organism>
<dbReference type="CDD" id="cd01991">
    <property type="entry name" value="Asn_synthase_B_C"/>
    <property type="match status" value="1"/>
</dbReference>
<evidence type="ECO:0000256" key="7">
    <source>
        <dbReference type="ARBA" id="ARBA00022888"/>
    </source>
</evidence>
<keyword evidence="8" id="KW-0315">Glutamine amidotransferase</keyword>
<dbReference type="InterPro" id="IPR033738">
    <property type="entry name" value="AsnB_N"/>
</dbReference>
<dbReference type="EC" id="6.3.5.4" evidence="2"/>
<dbReference type="InterPro" id="IPR014729">
    <property type="entry name" value="Rossmann-like_a/b/a_fold"/>
</dbReference>
<dbReference type="PROSITE" id="PS51278">
    <property type="entry name" value="GATASE_TYPE_2"/>
    <property type="match status" value="1"/>
</dbReference>
<dbReference type="PIRSF" id="PIRSF001589">
    <property type="entry name" value="Asn_synthetase_glu-h"/>
    <property type="match status" value="1"/>
</dbReference>
<evidence type="ECO:0000256" key="5">
    <source>
        <dbReference type="ARBA" id="ARBA00022741"/>
    </source>
</evidence>
<dbReference type="InterPro" id="IPR050795">
    <property type="entry name" value="Asn_Synthetase"/>
</dbReference>
<evidence type="ECO:0000256" key="3">
    <source>
        <dbReference type="ARBA" id="ARBA00022598"/>
    </source>
</evidence>
<dbReference type="AlphaFoldDB" id="A0A6C0D606"/>
<keyword evidence="3" id="KW-0436">Ligase</keyword>
<protein>
    <recommendedName>
        <fullName evidence="2">asparagine synthase (glutamine-hydrolyzing)</fullName>
        <ecNumber evidence="2">6.3.5.4</ecNumber>
    </recommendedName>
    <alternativeName>
        <fullName evidence="9">Glutamine-dependent asparagine synthetase</fullName>
    </alternativeName>
</protein>
<evidence type="ECO:0000256" key="10">
    <source>
        <dbReference type="ARBA" id="ARBA00048741"/>
    </source>
</evidence>
<dbReference type="GO" id="GO:0005524">
    <property type="term" value="F:ATP binding"/>
    <property type="evidence" value="ECO:0007669"/>
    <property type="project" value="UniProtKB-KW"/>
</dbReference>
<name>A0A6C0D606_9ZZZZ</name>
<dbReference type="Gene3D" id="3.40.50.620">
    <property type="entry name" value="HUPs"/>
    <property type="match status" value="1"/>
</dbReference>
<evidence type="ECO:0000256" key="9">
    <source>
        <dbReference type="ARBA" id="ARBA00030234"/>
    </source>
</evidence>
<evidence type="ECO:0000256" key="6">
    <source>
        <dbReference type="ARBA" id="ARBA00022840"/>
    </source>
</evidence>
<dbReference type="InterPro" id="IPR017932">
    <property type="entry name" value="GATase_2_dom"/>
</dbReference>
<dbReference type="InterPro" id="IPR001962">
    <property type="entry name" value="Asn_synthase"/>
</dbReference>
<dbReference type="GO" id="GO:0005829">
    <property type="term" value="C:cytosol"/>
    <property type="evidence" value="ECO:0007669"/>
    <property type="project" value="TreeGrafter"/>
</dbReference>
<dbReference type="EMBL" id="MN739539">
    <property type="protein sequence ID" value="QHT11937.1"/>
    <property type="molecule type" value="Genomic_DNA"/>
</dbReference>
<evidence type="ECO:0000313" key="12">
    <source>
        <dbReference type="EMBL" id="QHT11937.1"/>
    </source>
</evidence>
<accession>A0A6C0D606</accession>
<comment type="catalytic activity">
    <reaction evidence="10">
        <text>L-aspartate + L-glutamine + ATP + H2O = L-asparagine + L-glutamate + AMP + diphosphate + H(+)</text>
        <dbReference type="Rhea" id="RHEA:12228"/>
        <dbReference type="ChEBI" id="CHEBI:15377"/>
        <dbReference type="ChEBI" id="CHEBI:15378"/>
        <dbReference type="ChEBI" id="CHEBI:29985"/>
        <dbReference type="ChEBI" id="CHEBI:29991"/>
        <dbReference type="ChEBI" id="CHEBI:30616"/>
        <dbReference type="ChEBI" id="CHEBI:33019"/>
        <dbReference type="ChEBI" id="CHEBI:58048"/>
        <dbReference type="ChEBI" id="CHEBI:58359"/>
        <dbReference type="ChEBI" id="CHEBI:456215"/>
        <dbReference type="EC" id="6.3.5.4"/>
    </reaction>
</comment>
<dbReference type="Pfam" id="PF00733">
    <property type="entry name" value="Asn_synthase"/>
    <property type="match status" value="1"/>
</dbReference>
<dbReference type="PANTHER" id="PTHR11772:SF23">
    <property type="entry name" value="ASPARAGINE SYNTHETASE [GLUTAMINE-HYDROLYZING]"/>
    <property type="match status" value="1"/>
</dbReference>
<keyword evidence="7" id="KW-0061">Asparagine biosynthesis</keyword>
<dbReference type="GO" id="GO:0006529">
    <property type="term" value="P:asparagine biosynthetic process"/>
    <property type="evidence" value="ECO:0007669"/>
    <property type="project" value="UniProtKB-KW"/>
</dbReference>
<dbReference type="Pfam" id="PF13537">
    <property type="entry name" value="GATase_7"/>
    <property type="match status" value="1"/>
</dbReference>
<dbReference type="InterPro" id="IPR029055">
    <property type="entry name" value="Ntn_hydrolases_N"/>
</dbReference>
<sequence>MCGIFTILNNQYDKTTIETNFAKGRYRGPEHSQLLDVGHKIKMGFHRLAINGLNMESTQPISHNNIWLICNGEIYNYKKLYELMNVIPNTQSDCEVILWLYEKYGIEQCLQMLDGVFAFVLLDQRIQNAESRVYIARDPYGVRPLYIMEDNMGEHMDTQLTFASEMKMLRGLSSSGQIRQFSPGTWSSYVLTTMVNAKWTLENNDVAYHKTGFCELFSNVQHIEIIKNIRERLISAVEKRCCTTERPIACLLSGGLDSSLITALVSQYHKQNGLPTIETYSIGLEGSVDLQYAKMVAEYVGTKHTEIILTERDFCDAIPEVIRAIESYDTTTVRASIGNYLLGKYIAEHSEAKVIFNGDGSDELFGGYLYTKKAPDSIEFDKECRRLLREIHAFDVLRSDKSISSHGLEPRTPFLDRAFTQYVLSLPCDLRFQPNMIEKYWLRQAFAMDELLPMEVLWRKKEAFSDGVSATSRSLYEILQEHAETMVSGEMNNSPWKHNPPATKEQYYYRKVFEDEYENCGGVVPHMWMPLYVDAKDASARTLAIYDE</sequence>
<comment type="pathway">
    <text evidence="1">Amino-acid biosynthesis; L-asparagine biosynthesis; L-asparagine from L-aspartate (L-Gln route): step 1/1.</text>
</comment>
<evidence type="ECO:0000256" key="1">
    <source>
        <dbReference type="ARBA" id="ARBA00005187"/>
    </source>
</evidence>
<evidence type="ECO:0000256" key="8">
    <source>
        <dbReference type="ARBA" id="ARBA00022962"/>
    </source>
</evidence>
<evidence type="ECO:0000256" key="4">
    <source>
        <dbReference type="ARBA" id="ARBA00022605"/>
    </source>
</evidence>
<evidence type="ECO:0000256" key="2">
    <source>
        <dbReference type="ARBA" id="ARBA00012737"/>
    </source>
</evidence>
<evidence type="ECO:0000259" key="11">
    <source>
        <dbReference type="PROSITE" id="PS51278"/>
    </source>
</evidence>
<reference evidence="12" key="1">
    <citation type="journal article" date="2020" name="Nature">
        <title>Giant virus diversity and host interactions through global metagenomics.</title>
        <authorList>
            <person name="Schulz F."/>
            <person name="Roux S."/>
            <person name="Paez-Espino D."/>
            <person name="Jungbluth S."/>
            <person name="Walsh D.A."/>
            <person name="Denef V.J."/>
            <person name="McMahon K.D."/>
            <person name="Konstantinidis K.T."/>
            <person name="Eloe-Fadrosh E.A."/>
            <person name="Kyrpides N.C."/>
            <person name="Woyke T."/>
        </authorList>
    </citation>
    <scope>NUCLEOTIDE SEQUENCE</scope>
    <source>
        <strain evidence="12">GVMAG-M-3300023174-124</strain>
    </source>
</reference>
<keyword evidence="5" id="KW-0547">Nucleotide-binding</keyword>
<dbReference type="InterPro" id="IPR006426">
    <property type="entry name" value="Asn_synth_AEB"/>
</dbReference>
<dbReference type="PANTHER" id="PTHR11772">
    <property type="entry name" value="ASPARAGINE SYNTHETASE"/>
    <property type="match status" value="1"/>
</dbReference>
<dbReference type="CDD" id="cd00712">
    <property type="entry name" value="AsnB"/>
    <property type="match status" value="1"/>
</dbReference>
<keyword evidence="4" id="KW-0028">Amino-acid biosynthesis</keyword>
<dbReference type="GO" id="GO:0004066">
    <property type="term" value="F:asparagine synthase (glutamine-hydrolyzing) activity"/>
    <property type="evidence" value="ECO:0007669"/>
    <property type="project" value="UniProtKB-EC"/>
</dbReference>
<proteinExistence type="predicted"/>